<dbReference type="InterPro" id="IPR036867">
    <property type="entry name" value="R3H_dom_sf"/>
</dbReference>
<protein>
    <recommendedName>
        <fullName evidence="6">RNA-binding protein KhpB</fullName>
    </recommendedName>
    <alternativeName>
        <fullName evidence="6">RNA-binding protein EloR</fullName>
    </alternativeName>
</protein>
<dbReference type="GO" id="GO:0003723">
    <property type="term" value="F:RNA binding"/>
    <property type="evidence" value="ECO:0007669"/>
    <property type="project" value="UniProtKB-UniRule"/>
</dbReference>
<dbReference type="InterPro" id="IPR038008">
    <property type="entry name" value="Jag_KH"/>
</dbReference>
<evidence type="ECO:0000256" key="1">
    <source>
        <dbReference type="ARBA" id="ARBA00022490"/>
    </source>
</evidence>
<dbReference type="Proteomes" id="UP000078390">
    <property type="component" value="Unassembled WGS sequence"/>
</dbReference>
<dbReference type="HAMAP" id="MF_00867">
    <property type="entry name" value="KhpB"/>
    <property type="match status" value="1"/>
</dbReference>
<dbReference type="EMBL" id="LWLG01000001">
    <property type="protein sequence ID" value="OAQ21710.1"/>
    <property type="molecule type" value="Genomic_DNA"/>
</dbReference>
<dbReference type="Pfam" id="PF01424">
    <property type="entry name" value="R3H"/>
    <property type="match status" value="1"/>
</dbReference>
<comment type="caution">
    <text evidence="6">Lacks conserved residue(s) required for the propagation of feature annotation.</text>
</comment>
<dbReference type="InterPro" id="IPR032782">
    <property type="entry name" value="KhpB_N"/>
</dbReference>
<dbReference type="STRING" id="999894.TDIS_0228"/>
<evidence type="ECO:0000313" key="9">
    <source>
        <dbReference type="Proteomes" id="UP000078390"/>
    </source>
</evidence>
<accession>A0A179D6I0</accession>
<dbReference type="InterPro" id="IPR038247">
    <property type="entry name" value="Jag_N_dom_sf"/>
</dbReference>
<dbReference type="SUPFAM" id="SSF82708">
    <property type="entry name" value="R3H domain"/>
    <property type="match status" value="1"/>
</dbReference>
<evidence type="ECO:0000313" key="8">
    <source>
        <dbReference type="EMBL" id="OAQ21710.1"/>
    </source>
</evidence>
<proteinExistence type="inferred from homology"/>
<dbReference type="CDD" id="cd02414">
    <property type="entry name" value="KH-II_Jag"/>
    <property type="match status" value="1"/>
</dbReference>
<sequence length="214" mass="24073">MEEKIFEAKSVDQAIEEACRVLGCLPEDLEIEILEHGSSGLFGIGAKKAKIKVRMKPEKLLSERANRAVMFLKELFLSGELKIEPQAQLEKDYVKINLEGEDAALFTANGGTALEALEFLTNKIVARRLGVGAKIVVDVNGFRENRERRLIKMAREAADKAKRTRKPISLPPMNAKERRIVHLALKDRRDVHTRSAGEGERRHVVVYPGPPRKK</sequence>
<evidence type="ECO:0000256" key="6">
    <source>
        <dbReference type="HAMAP-Rule" id="MF_00867"/>
    </source>
</evidence>
<dbReference type="GO" id="GO:0071555">
    <property type="term" value="P:cell wall organization"/>
    <property type="evidence" value="ECO:0007669"/>
    <property type="project" value="UniProtKB-KW"/>
</dbReference>
<dbReference type="SMART" id="SM00393">
    <property type="entry name" value="R3H"/>
    <property type="match status" value="1"/>
</dbReference>
<dbReference type="AlphaFoldDB" id="A0A179D6I0"/>
<keyword evidence="4 6" id="KW-0143">Chaperone</keyword>
<gene>
    <name evidence="6" type="primary">khpB</name>
    <name evidence="6" type="synonym">eloR</name>
    <name evidence="8" type="ORF">TDIS_0228</name>
</gene>
<comment type="similarity">
    <text evidence="6">Belongs to the KhpB RNA-binding protein family.</text>
</comment>
<dbReference type="NCBIfam" id="NF041568">
    <property type="entry name" value="Jag_EloR"/>
    <property type="match status" value="1"/>
</dbReference>
<dbReference type="PANTHER" id="PTHR35800:SF1">
    <property type="entry name" value="RNA-BINDING PROTEIN KHPB"/>
    <property type="match status" value="1"/>
</dbReference>
<dbReference type="GO" id="GO:0005737">
    <property type="term" value="C:cytoplasm"/>
    <property type="evidence" value="ECO:0007669"/>
    <property type="project" value="UniProtKB-SubCell"/>
</dbReference>
<dbReference type="Gene3D" id="3.30.30.80">
    <property type="entry name" value="probable RNA-binding protein from clostridium symbiosum atcc 14940"/>
    <property type="match status" value="1"/>
</dbReference>
<evidence type="ECO:0000259" key="7">
    <source>
        <dbReference type="PROSITE" id="PS51061"/>
    </source>
</evidence>
<dbReference type="SMART" id="SM01245">
    <property type="entry name" value="Jag_N"/>
    <property type="match status" value="1"/>
</dbReference>
<evidence type="ECO:0000256" key="2">
    <source>
        <dbReference type="ARBA" id="ARBA00022884"/>
    </source>
</evidence>
<comment type="subcellular location">
    <subcellularLocation>
        <location evidence="6">Cytoplasm</location>
    </subcellularLocation>
</comment>
<evidence type="ECO:0000256" key="3">
    <source>
        <dbReference type="ARBA" id="ARBA00022960"/>
    </source>
</evidence>
<keyword evidence="2 6" id="KW-0694">RNA-binding</keyword>
<dbReference type="Pfam" id="PF14804">
    <property type="entry name" value="Jag_N"/>
    <property type="match status" value="1"/>
</dbReference>
<keyword evidence="9" id="KW-1185">Reference proteome</keyword>
<dbReference type="GO" id="GO:0009252">
    <property type="term" value="P:peptidoglycan biosynthetic process"/>
    <property type="evidence" value="ECO:0007669"/>
    <property type="project" value="UniProtKB-UniRule"/>
</dbReference>
<dbReference type="InterPro" id="IPR034079">
    <property type="entry name" value="R3H_KhpB"/>
</dbReference>
<comment type="domain">
    <text evidence="6">Has an N-terminal Jag-N domain and 2 RNA-binding domains (KH and R3H).</text>
</comment>
<keyword evidence="3 6" id="KW-0133">Cell shape</keyword>
<comment type="function">
    <text evidence="6">A probable RNA chaperone. Forms a complex with KhpA which binds to cellular RNA and controls its expression. Plays a role in peptidoglycan (PG) homeostasis and cell length regulation.</text>
</comment>
<dbReference type="PROSITE" id="PS51061">
    <property type="entry name" value="R3H"/>
    <property type="match status" value="1"/>
</dbReference>
<name>A0A179D6I0_9BACT</name>
<evidence type="ECO:0000256" key="5">
    <source>
        <dbReference type="ARBA" id="ARBA00023316"/>
    </source>
</evidence>
<dbReference type="InterPro" id="IPR001374">
    <property type="entry name" value="R3H_dom"/>
</dbReference>
<dbReference type="CDD" id="cd02644">
    <property type="entry name" value="R3H_jag"/>
    <property type="match status" value="1"/>
</dbReference>
<dbReference type="GO" id="GO:0008360">
    <property type="term" value="P:regulation of cell shape"/>
    <property type="evidence" value="ECO:0007669"/>
    <property type="project" value="UniProtKB-KW"/>
</dbReference>
<dbReference type="Gene3D" id="3.30.1370.50">
    <property type="entry name" value="R3H-like domain"/>
    <property type="match status" value="1"/>
</dbReference>
<comment type="subunit">
    <text evidence="6">Forms a complex with KhpA.</text>
</comment>
<keyword evidence="1 6" id="KW-0963">Cytoplasm</keyword>
<dbReference type="Gene3D" id="3.30.300.20">
    <property type="match status" value="1"/>
</dbReference>
<reference evidence="8 9" key="1">
    <citation type="submission" date="2016-04" db="EMBL/GenBank/DDBJ databases">
        <title>Genome analysis of Thermosulfurimonas dismutans, the first thermophilic sulfur-disproportionating bacterium of the phylum Thermodesulfobacteria.</title>
        <authorList>
            <person name="Mardanov A.V."/>
            <person name="Beletsky A.V."/>
            <person name="Kadnikov V.V."/>
            <person name="Slobodkin A.I."/>
            <person name="Ravin N.V."/>
        </authorList>
    </citation>
    <scope>NUCLEOTIDE SEQUENCE [LARGE SCALE GENOMIC DNA]</scope>
    <source>
        <strain evidence="8 9">S95</strain>
    </source>
</reference>
<comment type="caution">
    <text evidence="8">The sequence shown here is derived from an EMBL/GenBank/DDBJ whole genome shotgun (WGS) entry which is preliminary data.</text>
</comment>
<organism evidence="8 9">
    <name type="scientific">Thermosulfurimonas dismutans</name>
    <dbReference type="NCBI Taxonomy" id="999894"/>
    <lineage>
        <taxon>Bacteria</taxon>
        <taxon>Pseudomonadati</taxon>
        <taxon>Thermodesulfobacteriota</taxon>
        <taxon>Thermodesulfobacteria</taxon>
        <taxon>Thermodesulfobacteriales</taxon>
        <taxon>Thermodesulfobacteriaceae</taxon>
        <taxon>Thermosulfurimonas</taxon>
    </lineage>
</organism>
<dbReference type="InterPro" id="IPR015946">
    <property type="entry name" value="KH_dom-like_a/b"/>
</dbReference>
<keyword evidence="5 6" id="KW-0961">Cell wall biogenesis/degradation</keyword>
<dbReference type="InterPro" id="IPR039247">
    <property type="entry name" value="KhpB"/>
</dbReference>
<evidence type="ECO:0000256" key="4">
    <source>
        <dbReference type="ARBA" id="ARBA00023186"/>
    </source>
</evidence>
<feature type="domain" description="R3H" evidence="7">
    <location>
        <begin position="144"/>
        <end position="210"/>
    </location>
</feature>
<dbReference type="PANTHER" id="PTHR35800">
    <property type="entry name" value="PROTEIN JAG"/>
    <property type="match status" value="1"/>
</dbReference>